<dbReference type="InterPro" id="IPR005119">
    <property type="entry name" value="LysR_subst-bd"/>
</dbReference>
<gene>
    <name evidence="6" type="ORF">AKJ31_09100</name>
</gene>
<evidence type="ECO:0000256" key="1">
    <source>
        <dbReference type="ARBA" id="ARBA00009437"/>
    </source>
</evidence>
<reference evidence="7" key="1">
    <citation type="submission" date="2015-08" db="EMBL/GenBank/DDBJ databases">
        <title>Vibrio galatheae sp. nov., a novel member of the Vibrionaceae family isolated from the Solomon Islands.</title>
        <authorList>
            <person name="Giubergia S."/>
            <person name="Machado H."/>
            <person name="Mateiu R.V."/>
            <person name="Gram L."/>
        </authorList>
    </citation>
    <scope>NUCLEOTIDE SEQUENCE [LARGE SCALE GENOMIC DNA]</scope>
    <source>
        <strain evidence="7">DSM 19134</strain>
    </source>
</reference>
<dbReference type="GO" id="GO:0006351">
    <property type="term" value="P:DNA-templated transcription"/>
    <property type="evidence" value="ECO:0007669"/>
    <property type="project" value="TreeGrafter"/>
</dbReference>
<proteinExistence type="inferred from homology"/>
<keyword evidence="4" id="KW-0804">Transcription</keyword>
<dbReference type="AlphaFoldDB" id="A0A0M0I1V3"/>
<evidence type="ECO:0000256" key="2">
    <source>
        <dbReference type="ARBA" id="ARBA00023015"/>
    </source>
</evidence>
<dbReference type="PANTHER" id="PTHR30537:SF66">
    <property type="entry name" value="IRON-REGULATED VIRULENCE REGULATORY PROTEIN IRGB"/>
    <property type="match status" value="1"/>
</dbReference>
<dbReference type="SUPFAM" id="SSF46785">
    <property type="entry name" value="Winged helix' DNA-binding domain"/>
    <property type="match status" value="1"/>
</dbReference>
<dbReference type="InterPro" id="IPR036390">
    <property type="entry name" value="WH_DNA-bd_sf"/>
</dbReference>
<keyword evidence="7" id="KW-1185">Reference proteome</keyword>
<dbReference type="Gene3D" id="3.40.190.290">
    <property type="match status" value="1"/>
</dbReference>
<dbReference type="RefSeq" id="WP_053408790.1">
    <property type="nucleotide sequence ID" value="NZ_DAIPHI010000129.1"/>
</dbReference>
<dbReference type="Pfam" id="PF03466">
    <property type="entry name" value="LysR_substrate"/>
    <property type="match status" value="1"/>
</dbReference>
<feature type="domain" description="HTH lysR-type" evidence="5">
    <location>
        <begin position="1"/>
        <end position="59"/>
    </location>
</feature>
<sequence length="300" mass="33718">MHDLASIRAFDALNQHKSLTAAAKALNQPKSTLSRRLAQLEEDFGQALTTRQGNRLVLTRAGEIFAHYSRQILELSEESYDALQGLNNQVSGSLNIVCHAALVRSWLGDVLNQFLADNPQVSIRLTSDFSDQHHDPDLFIWLGEHGELDWRKQTLGHFRYTPFAAPSYLEKHGAFKHPRDLLTHPWIDFGSVRENGLQLTHPQHGSYYLEPMTSRLYSDNIAMQIDSIANGHGVGLLPTWTAQGYEKHHPGRITACLEGWLSEPIAINCYTPAGRPPLRLSALLESIQRSVPELWLNCSV</sequence>
<dbReference type="Proteomes" id="UP000037530">
    <property type="component" value="Unassembled WGS sequence"/>
</dbReference>
<accession>A0A0M0I1V3</accession>
<dbReference type="InterPro" id="IPR036388">
    <property type="entry name" value="WH-like_DNA-bd_sf"/>
</dbReference>
<evidence type="ECO:0000256" key="4">
    <source>
        <dbReference type="ARBA" id="ARBA00023163"/>
    </source>
</evidence>
<dbReference type="PATRIC" id="fig|171383.3.peg.1869"/>
<dbReference type="PROSITE" id="PS50931">
    <property type="entry name" value="HTH_LYSR"/>
    <property type="match status" value="1"/>
</dbReference>
<keyword evidence="3" id="KW-0238">DNA-binding</keyword>
<dbReference type="GO" id="GO:0043565">
    <property type="term" value="F:sequence-specific DNA binding"/>
    <property type="evidence" value="ECO:0007669"/>
    <property type="project" value="TreeGrafter"/>
</dbReference>
<dbReference type="STRING" id="171383.AKJ31_09100"/>
<comment type="caution">
    <text evidence="6">The sequence shown here is derived from an EMBL/GenBank/DDBJ whole genome shotgun (WGS) entry which is preliminary data.</text>
</comment>
<dbReference type="SUPFAM" id="SSF53850">
    <property type="entry name" value="Periplasmic binding protein-like II"/>
    <property type="match status" value="1"/>
</dbReference>
<evidence type="ECO:0000259" key="5">
    <source>
        <dbReference type="PROSITE" id="PS50931"/>
    </source>
</evidence>
<protein>
    <submittedName>
        <fullName evidence="6">LysR family transcriptional regulator</fullName>
    </submittedName>
</protein>
<dbReference type="InterPro" id="IPR058163">
    <property type="entry name" value="LysR-type_TF_proteobact-type"/>
</dbReference>
<dbReference type="InterPro" id="IPR000847">
    <property type="entry name" value="LysR_HTH_N"/>
</dbReference>
<dbReference type="Gene3D" id="1.10.10.10">
    <property type="entry name" value="Winged helix-like DNA-binding domain superfamily/Winged helix DNA-binding domain"/>
    <property type="match status" value="1"/>
</dbReference>
<keyword evidence="2" id="KW-0805">Transcription regulation</keyword>
<evidence type="ECO:0000313" key="6">
    <source>
        <dbReference type="EMBL" id="KOO08057.1"/>
    </source>
</evidence>
<comment type="similarity">
    <text evidence="1">Belongs to the LysR transcriptional regulatory family.</text>
</comment>
<dbReference type="Pfam" id="PF00126">
    <property type="entry name" value="HTH_1"/>
    <property type="match status" value="1"/>
</dbReference>
<name>A0A0M0I1V3_9VIBR</name>
<dbReference type="PANTHER" id="PTHR30537">
    <property type="entry name" value="HTH-TYPE TRANSCRIPTIONAL REGULATOR"/>
    <property type="match status" value="1"/>
</dbReference>
<dbReference type="OrthoDB" id="6183733at2"/>
<dbReference type="EMBL" id="LHPI01000006">
    <property type="protein sequence ID" value="KOO08057.1"/>
    <property type="molecule type" value="Genomic_DNA"/>
</dbReference>
<evidence type="ECO:0000313" key="7">
    <source>
        <dbReference type="Proteomes" id="UP000037530"/>
    </source>
</evidence>
<evidence type="ECO:0000256" key="3">
    <source>
        <dbReference type="ARBA" id="ARBA00023125"/>
    </source>
</evidence>
<organism evidence="6 7">
    <name type="scientific">Vibrio hepatarius</name>
    <dbReference type="NCBI Taxonomy" id="171383"/>
    <lineage>
        <taxon>Bacteria</taxon>
        <taxon>Pseudomonadati</taxon>
        <taxon>Pseudomonadota</taxon>
        <taxon>Gammaproteobacteria</taxon>
        <taxon>Vibrionales</taxon>
        <taxon>Vibrionaceae</taxon>
        <taxon>Vibrio</taxon>
        <taxon>Vibrio oreintalis group</taxon>
    </lineage>
</organism>
<dbReference type="GO" id="GO:0003700">
    <property type="term" value="F:DNA-binding transcription factor activity"/>
    <property type="evidence" value="ECO:0007669"/>
    <property type="project" value="InterPro"/>
</dbReference>